<organism evidence="1 2">
    <name type="scientific">Mucilaginibacter gracilis</name>
    <dbReference type="NCBI Taxonomy" id="423350"/>
    <lineage>
        <taxon>Bacteria</taxon>
        <taxon>Pseudomonadati</taxon>
        <taxon>Bacteroidota</taxon>
        <taxon>Sphingobacteriia</taxon>
        <taxon>Sphingobacteriales</taxon>
        <taxon>Sphingobacteriaceae</taxon>
        <taxon>Mucilaginibacter</taxon>
    </lineage>
</organism>
<dbReference type="Pfam" id="PF11363">
    <property type="entry name" value="DUF3164"/>
    <property type="match status" value="1"/>
</dbReference>
<sequence>MNINVDHLTTEQLEAILKDRHEKNVAAANAKRAAYEQLKEDTIVELSLEAIALGATLELFKSKVFNSLGTLYELLQEYSKRHSDGKGNFTIESRDAMYKIEFSRQTLGHFDERADQAERHMIDFLNSQFSGDEKTKKFIMQILERSKDKLDVKQIQKLYAMENDYQDSNWLEGIKLFKEAWTPSETKDYTRFWVKENGAWKAINLNFSSIVVALSTCVK</sequence>
<keyword evidence="2" id="KW-1185">Reference proteome</keyword>
<dbReference type="AlphaFoldDB" id="A0A495J3P1"/>
<name>A0A495J3P1_9SPHI</name>
<evidence type="ECO:0000313" key="2">
    <source>
        <dbReference type="Proteomes" id="UP000268007"/>
    </source>
</evidence>
<reference evidence="1 2" key="1">
    <citation type="submission" date="2018-10" db="EMBL/GenBank/DDBJ databases">
        <title>Genomic Encyclopedia of Archaeal and Bacterial Type Strains, Phase II (KMG-II): from individual species to whole genera.</title>
        <authorList>
            <person name="Goeker M."/>
        </authorList>
    </citation>
    <scope>NUCLEOTIDE SEQUENCE [LARGE SCALE GENOMIC DNA]</scope>
    <source>
        <strain evidence="1 2">DSM 18602</strain>
    </source>
</reference>
<dbReference type="OrthoDB" id="670235at2"/>
<dbReference type="InterPro" id="IPR021505">
    <property type="entry name" value="Phage_B3_Orf6"/>
</dbReference>
<dbReference type="RefSeq" id="WP_121198742.1">
    <property type="nucleotide sequence ID" value="NZ_RBKU01000001.1"/>
</dbReference>
<comment type="caution">
    <text evidence="1">The sequence shown here is derived from an EMBL/GenBank/DDBJ whole genome shotgun (WGS) entry which is preliminary data.</text>
</comment>
<proteinExistence type="predicted"/>
<protein>
    <submittedName>
        <fullName evidence="1">Uncharacterized protein DUF3164</fullName>
    </submittedName>
</protein>
<dbReference type="Proteomes" id="UP000268007">
    <property type="component" value="Unassembled WGS sequence"/>
</dbReference>
<accession>A0A495J3P1</accession>
<dbReference type="EMBL" id="RBKU01000001">
    <property type="protein sequence ID" value="RKR83222.1"/>
    <property type="molecule type" value="Genomic_DNA"/>
</dbReference>
<gene>
    <name evidence="1" type="ORF">BDD43_3425</name>
</gene>
<evidence type="ECO:0000313" key="1">
    <source>
        <dbReference type="EMBL" id="RKR83222.1"/>
    </source>
</evidence>